<dbReference type="SUPFAM" id="SSF54928">
    <property type="entry name" value="RNA-binding domain, RBD"/>
    <property type="match status" value="1"/>
</dbReference>
<sequence>MRVQEKIQLARELGESQFREFKSALQGPPGAKVPRPAVDVCRDIAEALVGFANAEGGELLVGVEDDGSITGVRHSEADIQRMLSAPADRVMPETPLPTPVRLRVEFDGKVVLYFSVDKGTEHVHQTTDGKCLQRNDLETRPISTGAINLERQERASREYDRQYVDGATIGDLDTSLVERARDKVAAGHSVEAFLGFMKLMDFSTRGVRLRRAALLLFARDVTLWHPRCEVRIFRVQGNEVKTGRDYNVSKSVQVAGALFQLISEAWDQLRPYLVETKFGPEGTFEEKILYPEDACLEALTNAIAHRDYSNEGRPVEIYVFDNRIEVKSPGGLLSNVTLEELRQLRGVHQSRNAYLARVLRELGYMREMGEGMRRIFHLMRVHDLVEPELQADPSSFTITLHHRTVFSPEAQRWVAAFDKFNLTREESRVVLLGQNNSKISPQQIIDALDIIDTDQLRSVVEQLQTKGILVNVLSRVQVNNQMKRENLSSRRLVRKYAIRPPFECERFLSQFLMEVLRETGGGVVTPDSVKRAVARLSVDSPYAKPGTRNAFGALQALGLIDEQGNAIGRLRSLAFSGELSTPESGESTTKTPEIATKGADSEVSVAEDFESGKDPEAPRRIYVGNLPFSVTSQQLEEVAREYGNVFNVSVPLDLYTGHSRGYGFIEYASASDAVAAKNGLRKRVWGDHRLSTAWARARK</sequence>
<dbReference type="InterPro" id="IPR007421">
    <property type="entry name" value="Schlafen_AlbA_2_dom"/>
</dbReference>
<dbReference type="EMBL" id="CP163429">
    <property type="protein sequence ID" value="XDP98287.1"/>
    <property type="molecule type" value="Genomic_DNA"/>
</dbReference>
<dbReference type="AlphaFoldDB" id="A0AB39LWF0"/>
<reference evidence="3" key="1">
    <citation type="submission" date="2024-07" db="EMBL/GenBank/DDBJ databases">
        <authorList>
            <person name="Yu S.T."/>
        </authorList>
    </citation>
    <scope>NUCLEOTIDE SEQUENCE</scope>
    <source>
        <strain evidence="3">R02</strain>
    </source>
</reference>
<dbReference type="InterPro" id="IPR035979">
    <property type="entry name" value="RBD_domain_sf"/>
</dbReference>
<protein>
    <submittedName>
        <fullName evidence="3">ATP-binding protein</fullName>
    </submittedName>
</protein>
<keyword evidence="3" id="KW-0547">Nucleotide-binding</keyword>
<evidence type="ECO:0000256" key="1">
    <source>
        <dbReference type="SAM" id="MobiDB-lite"/>
    </source>
</evidence>
<dbReference type="PROSITE" id="PS50102">
    <property type="entry name" value="RRM"/>
    <property type="match status" value="1"/>
</dbReference>
<dbReference type="Gene3D" id="3.30.70.330">
    <property type="match status" value="1"/>
</dbReference>
<dbReference type="Pfam" id="PF13749">
    <property type="entry name" value="HATPase_c_4"/>
    <property type="match status" value="1"/>
</dbReference>
<dbReference type="InterPro" id="IPR038475">
    <property type="entry name" value="RecG_C_sf"/>
</dbReference>
<dbReference type="Gene3D" id="3.30.565.60">
    <property type="match status" value="1"/>
</dbReference>
<feature type="domain" description="RRM" evidence="2">
    <location>
        <begin position="619"/>
        <end position="697"/>
    </location>
</feature>
<dbReference type="InterPro" id="IPR012677">
    <property type="entry name" value="Nucleotide-bd_a/b_plait_sf"/>
</dbReference>
<dbReference type="GO" id="GO:0003723">
    <property type="term" value="F:RNA binding"/>
    <property type="evidence" value="ECO:0007669"/>
    <property type="project" value="InterPro"/>
</dbReference>
<dbReference type="RefSeq" id="WP_369161850.1">
    <property type="nucleotide sequence ID" value="NZ_CP163429.1"/>
</dbReference>
<dbReference type="PANTHER" id="PTHR30595:SF6">
    <property type="entry name" value="SCHLAFEN ALBA-2 DOMAIN-CONTAINING PROTEIN"/>
    <property type="match status" value="1"/>
</dbReference>
<organism evidence="3">
    <name type="scientific">Streptomyces sp. R02</name>
    <dbReference type="NCBI Taxonomy" id="3238623"/>
    <lineage>
        <taxon>Bacteria</taxon>
        <taxon>Bacillati</taxon>
        <taxon>Actinomycetota</taxon>
        <taxon>Actinomycetes</taxon>
        <taxon>Kitasatosporales</taxon>
        <taxon>Streptomycetaceae</taxon>
        <taxon>Streptomyces</taxon>
    </lineage>
</organism>
<feature type="compositionally biased region" description="Polar residues" evidence="1">
    <location>
        <begin position="578"/>
        <end position="591"/>
    </location>
</feature>
<dbReference type="Pfam" id="PF00076">
    <property type="entry name" value="RRM_1"/>
    <property type="match status" value="1"/>
</dbReference>
<keyword evidence="3" id="KW-0067">ATP-binding</keyword>
<dbReference type="InterPro" id="IPR038461">
    <property type="entry name" value="Schlafen_AlbA_2_dom_sf"/>
</dbReference>
<dbReference type="PANTHER" id="PTHR30595">
    <property type="entry name" value="GLPR-RELATED TRANSCRIPTIONAL REPRESSOR"/>
    <property type="match status" value="1"/>
</dbReference>
<dbReference type="Gene3D" id="3.30.950.30">
    <property type="entry name" value="Schlafen, AAA domain"/>
    <property type="match status" value="1"/>
</dbReference>
<evidence type="ECO:0000313" key="3">
    <source>
        <dbReference type="EMBL" id="XDP98287.1"/>
    </source>
</evidence>
<dbReference type="Pfam" id="PF04326">
    <property type="entry name" value="SLFN_AlbA_2"/>
    <property type="match status" value="1"/>
</dbReference>
<feature type="region of interest" description="Disordered" evidence="1">
    <location>
        <begin position="578"/>
        <end position="616"/>
    </location>
</feature>
<gene>
    <name evidence="3" type="ORF">AB5J57_23050</name>
</gene>
<dbReference type="SMART" id="SM00360">
    <property type="entry name" value="RRM"/>
    <property type="match status" value="1"/>
</dbReference>
<accession>A0AB39LWF0</accession>
<evidence type="ECO:0000259" key="2">
    <source>
        <dbReference type="PROSITE" id="PS50102"/>
    </source>
</evidence>
<dbReference type="InterPro" id="IPR000504">
    <property type="entry name" value="RRM_dom"/>
</dbReference>
<dbReference type="GO" id="GO:0005524">
    <property type="term" value="F:ATP binding"/>
    <property type="evidence" value="ECO:0007669"/>
    <property type="project" value="UniProtKB-KW"/>
</dbReference>
<proteinExistence type="predicted"/>
<name>A0AB39LWF0_9ACTN</name>